<name>A0A9P7YTY1_9HELO</name>
<sequence length="235" mass="26488">MEGNALDGDTKPSENRKNSLRVDDKLQTRPFDGKEPPGYIRNDSPRGPALAETRFSGTMTPDEKQAVENIVDKPKKDASLARANTVGQIHALQATLTKPGPLIALPFKVATGYKLLRKSTSLDRMGKFELEKDNLKDKLAEAREKAGKTQRKLDIWCSMKKYSNSLPPKGRSDNHWCNLNEDAFRAARKVEKLEKELQGLRAHLGADEWKDMSLKEKNLRDVENIQNSEEKCSEL</sequence>
<accession>A0A9P7YTY1</accession>
<evidence type="ECO:0000256" key="1">
    <source>
        <dbReference type="SAM" id="Coils"/>
    </source>
</evidence>
<evidence type="ECO:0000256" key="2">
    <source>
        <dbReference type="SAM" id="MobiDB-lite"/>
    </source>
</evidence>
<evidence type="ECO:0000313" key="3">
    <source>
        <dbReference type="EMBL" id="KAG9239933.1"/>
    </source>
</evidence>
<protein>
    <submittedName>
        <fullName evidence="3">Uncharacterized protein</fullName>
    </submittedName>
</protein>
<comment type="caution">
    <text evidence="3">The sequence shown here is derived from an EMBL/GenBank/DDBJ whole genome shotgun (WGS) entry which is preliminary data.</text>
</comment>
<dbReference type="AlphaFoldDB" id="A0A9P7YTY1"/>
<keyword evidence="4" id="KW-1185">Reference proteome</keyword>
<dbReference type="Proteomes" id="UP000887226">
    <property type="component" value="Unassembled WGS sequence"/>
</dbReference>
<reference evidence="3" key="1">
    <citation type="journal article" date="2021" name="IMA Fungus">
        <title>Genomic characterization of three marine fungi, including Emericellopsis atlantica sp. nov. with signatures of a generalist lifestyle and marine biomass degradation.</title>
        <authorList>
            <person name="Hagestad O.C."/>
            <person name="Hou L."/>
            <person name="Andersen J.H."/>
            <person name="Hansen E.H."/>
            <person name="Altermark B."/>
            <person name="Li C."/>
            <person name="Kuhnert E."/>
            <person name="Cox R.J."/>
            <person name="Crous P.W."/>
            <person name="Spatafora J.W."/>
            <person name="Lail K."/>
            <person name="Amirebrahimi M."/>
            <person name="Lipzen A."/>
            <person name="Pangilinan J."/>
            <person name="Andreopoulos W."/>
            <person name="Hayes R.D."/>
            <person name="Ng V."/>
            <person name="Grigoriev I.V."/>
            <person name="Jackson S.A."/>
            <person name="Sutton T.D.S."/>
            <person name="Dobson A.D.W."/>
            <person name="Rama T."/>
        </authorList>
    </citation>
    <scope>NUCLEOTIDE SEQUENCE</scope>
    <source>
        <strain evidence="3">TRa3180A</strain>
    </source>
</reference>
<keyword evidence="1" id="KW-0175">Coiled coil</keyword>
<dbReference type="EMBL" id="MU254705">
    <property type="protein sequence ID" value="KAG9239933.1"/>
    <property type="molecule type" value="Genomic_DNA"/>
</dbReference>
<evidence type="ECO:0000313" key="4">
    <source>
        <dbReference type="Proteomes" id="UP000887226"/>
    </source>
</evidence>
<gene>
    <name evidence="3" type="ORF">BJ878DRAFT_546804</name>
</gene>
<proteinExistence type="predicted"/>
<feature type="region of interest" description="Disordered" evidence="2">
    <location>
        <begin position="1"/>
        <end position="64"/>
    </location>
</feature>
<feature type="compositionally biased region" description="Basic and acidic residues" evidence="2">
    <location>
        <begin position="8"/>
        <end position="35"/>
    </location>
</feature>
<feature type="coiled-coil region" evidence="1">
    <location>
        <begin position="125"/>
        <end position="152"/>
    </location>
</feature>
<organism evidence="3 4">
    <name type="scientific">Calycina marina</name>
    <dbReference type="NCBI Taxonomy" id="1763456"/>
    <lineage>
        <taxon>Eukaryota</taxon>
        <taxon>Fungi</taxon>
        <taxon>Dikarya</taxon>
        <taxon>Ascomycota</taxon>
        <taxon>Pezizomycotina</taxon>
        <taxon>Leotiomycetes</taxon>
        <taxon>Helotiales</taxon>
        <taxon>Pezizellaceae</taxon>
        <taxon>Calycina</taxon>
    </lineage>
</organism>